<reference evidence="1" key="1">
    <citation type="submission" date="2020-02" db="EMBL/GenBank/DDBJ databases">
        <authorList>
            <person name="Palmer J.M."/>
        </authorList>
    </citation>
    <scope>NUCLEOTIDE SEQUENCE</scope>
    <source>
        <strain evidence="1">EPUS1.4</strain>
        <tissue evidence="1">Thallus</tissue>
    </source>
</reference>
<sequence length="85" mass="9365">MTKDELLTCCPTVLAFSFKDKLWLECAVTGITNINWAQEPFDGLALPPEQKDLIMAIAEARVAVKPDKEFDDIIEGKGQGVITVL</sequence>
<dbReference type="PANTHER" id="PTHR46411:SF3">
    <property type="entry name" value="AAA+ ATPASE DOMAIN-CONTAINING PROTEIN"/>
    <property type="match status" value="1"/>
</dbReference>
<name>A0A8H7AAC7_9EURO</name>
<dbReference type="EMBL" id="JAACFV010000173">
    <property type="protein sequence ID" value="KAF7503527.1"/>
    <property type="molecule type" value="Genomic_DNA"/>
</dbReference>
<evidence type="ECO:0000313" key="2">
    <source>
        <dbReference type="Proteomes" id="UP000606974"/>
    </source>
</evidence>
<keyword evidence="2" id="KW-1185">Reference proteome</keyword>
<gene>
    <name evidence="1" type="ORF">GJ744_003639</name>
</gene>
<organism evidence="1 2">
    <name type="scientific">Endocarpon pusillum</name>
    <dbReference type="NCBI Taxonomy" id="364733"/>
    <lineage>
        <taxon>Eukaryota</taxon>
        <taxon>Fungi</taxon>
        <taxon>Dikarya</taxon>
        <taxon>Ascomycota</taxon>
        <taxon>Pezizomycotina</taxon>
        <taxon>Eurotiomycetes</taxon>
        <taxon>Chaetothyriomycetidae</taxon>
        <taxon>Verrucariales</taxon>
        <taxon>Verrucariaceae</taxon>
        <taxon>Endocarpon</taxon>
    </lineage>
</organism>
<accession>A0A8H7AAC7</accession>
<dbReference type="Proteomes" id="UP000606974">
    <property type="component" value="Unassembled WGS sequence"/>
</dbReference>
<proteinExistence type="predicted"/>
<evidence type="ECO:0000313" key="1">
    <source>
        <dbReference type="EMBL" id="KAF7503527.1"/>
    </source>
</evidence>
<dbReference type="PANTHER" id="PTHR46411">
    <property type="entry name" value="FAMILY ATPASE, PUTATIVE-RELATED"/>
    <property type="match status" value="1"/>
</dbReference>
<feature type="non-terminal residue" evidence="1">
    <location>
        <position position="1"/>
    </location>
</feature>
<dbReference type="AlphaFoldDB" id="A0A8H7AAC7"/>
<protein>
    <submittedName>
        <fullName evidence="1">Uncharacterized protein</fullName>
    </submittedName>
</protein>
<comment type="caution">
    <text evidence="1">The sequence shown here is derived from an EMBL/GenBank/DDBJ whole genome shotgun (WGS) entry which is preliminary data.</text>
</comment>
<dbReference type="OrthoDB" id="10042665at2759"/>